<dbReference type="AlphaFoldDB" id="A0A066UZ63"/>
<comment type="caution">
    <text evidence="3">The sequence shown here is derived from an EMBL/GenBank/DDBJ whole genome shotgun (WGS) entry which is preliminary data.</text>
</comment>
<organism evidence="3 4">
    <name type="scientific">Vibrio fortis</name>
    <dbReference type="NCBI Taxonomy" id="212667"/>
    <lineage>
        <taxon>Bacteria</taxon>
        <taxon>Pseudomonadati</taxon>
        <taxon>Pseudomonadota</taxon>
        <taxon>Gammaproteobacteria</taxon>
        <taxon>Vibrionales</taxon>
        <taxon>Vibrionaceae</taxon>
        <taxon>Vibrio</taxon>
    </lineage>
</organism>
<dbReference type="Pfam" id="PF02962">
    <property type="entry name" value="CHMI"/>
    <property type="match status" value="1"/>
</dbReference>
<evidence type="ECO:0000313" key="1">
    <source>
        <dbReference type="EMBL" id="KAB0290840.1"/>
    </source>
</evidence>
<dbReference type="EMBL" id="JFFR01000005">
    <property type="protein sequence ID" value="KDN29558.1"/>
    <property type="molecule type" value="Genomic_DNA"/>
</dbReference>
<evidence type="ECO:0000313" key="3">
    <source>
        <dbReference type="EMBL" id="KDN29558.1"/>
    </source>
</evidence>
<dbReference type="Proteomes" id="UP000326687">
    <property type="component" value="Unassembled WGS sequence"/>
</dbReference>
<keyword evidence="3" id="KW-0413">Isomerase</keyword>
<reference evidence="1 6" key="3">
    <citation type="submission" date="2019-09" db="EMBL/GenBank/DDBJ databases">
        <title>Whole genome sequence of Vibrio fortis.</title>
        <authorList>
            <person name="Das S.K."/>
        </authorList>
    </citation>
    <scope>NUCLEOTIDE SEQUENCE [LARGE SCALE GENOMIC DNA]</scope>
    <source>
        <strain evidence="1 6">AN60</strain>
    </source>
</reference>
<reference evidence="3 4" key="1">
    <citation type="submission" date="2014-02" db="EMBL/GenBank/DDBJ databases">
        <title>Vibrio fortis Dalian14 Genome Sequencing.</title>
        <authorList>
            <person name="Wang Y."/>
            <person name="Song L."/>
            <person name="Liu G."/>
            <person name="Ding J."/>
        </authorList>
    </citation>
    <scope>NUCLEOTIDE SEQUENCE [LARGE SCALE GENOMIC DNA]</scope>
    <source>
        <strain evidence="3 4">Dalian14</strain>
    </source>
</reference>
<accession>A0A066UZ63</accession>
<dbReference type="OrthoDB" id="9814215at2"/>
<evidence type="ECO:0000313" key="4">
    <source>
        <dbReference type="Proteomes" id="UP000027219"/>
    </source>
</evidence>
<evidence type="ECO:0000313" key="2">
    <source>
        <dbReference type="EMBL" id="KAB0302513.1"/>
    </source>
</evidence>
<dbReference type="PANTHER" id="PTHR37950">
    <property type="entry name" value="4-HYDROXYPHENYLACETATE CATABOLISM PROTEIN"/>
    <property type="match status" value="1"/>
</dbReference>
<protein>
    <submittedName>
        <fullName evidence="1">5-carboxymethyl-2-hydroxymuconate Delta-isomerase</fullName>
    </submittedName>
    <submittedName>
        <fullName evidence="3">5-carboxymethyl-2-hydroxymuconate isomerase</fullName>
    </submittedName>
</protein>
<evidence type="ECO:0000313" key="5">
    <source>
        <dbReference type="Proteomes" id="UP000326687"/>
    </source>
</evidence>
<name>A0A066UZ63_9VIBR</name>
<dbReference type="InterPro" id="IPR004220">
    <property type="entry name" value="5-COMe_2-OHmuconate_Isoase"/>
</dbReference>
<dbReference type="Proteomes" id="UP000326789">
    <property type="component" value="Unassembled WGS sequence"/>
</dbReference>
<dbReference type="EMBL" id="VWSE01000003">
    <property type="protein sequence ID" value="KAB0290840.1"/>
    <property type="molecule type" value="Genomic_DNA"/>
</dbReference>
<dbReference type="SUPFAM" id="SSF55331">
    <property type="entry name" value="Tautomerase/MIF"/>
    <property type="match status" value="1"/>
</dbReference>
<dbReference type="InterPro" id="IPR014347">
    <property type="entry name" value="Tautomerase/MIF_sf"/>
</dbReference>
<dbReference type="Proteomes" id="UP000027219">
    <property type="component" value="Unassembled WGS sequence"/>
</dbReference>
<evidence type="ECO:0000313" key="6">
    <source>
        <dbReference type="Proteomes" id="UP000326789"/>
    </source>
</evidence>
<gene>
    <name evidence="1" type="ORF">F2P58_08205</name>
    <name evidence="2" type="ORF">F2Z80_00350</name>
    <name evidence="3" type="ORF">VFDL14_11955</name>
</gene>
<dbReference type="Gene3D" id="3.30.429.10">
    <property type="entry name" value="Macrophage Migration Inhibitory Factor"/>
    <property type="match status" value="1"/>
</dbReference>
<sequence>MPNLVLEYSNSVDERVNVQGLLEDLHQVALHCGLFDAPSVKSRSLRCHNWLVGEEDDSVDFIHISFELLSGRTDEQKRELSRALMVVLQEQASHVRSLTVNIRDMDINSFQKVIN</sequence>
<dbReference type="CDD" id="cd00580">
    <property type="entry name" value="CHMI"/>
    <property type="match status" value="1"/>
</dbReference>
<reference evidence="2 5" key="2">
    <citation type="submission" date="2019-09" db="EMBL/GenBank/DDBJ databases">
        <title>Vibrio Fortis S7-72.</title>
        <authorList>
            <person name="Das S.K."/>
        </authorList>
    </citation>
    <scope>NUCLEOTIDE SEQUENCE [LARGE SCALE GENOMIC DNA]</scope>
    <source>
        <strain evidence="2 5">S7-72</strain>
    </source>
</reference>
<dbReference type="PANTHER" id="PTHR37950:SF1">
    <property type="entry name" value="4-HYDROXYPHENYLACETATE CATABOLISM PROTEIN"/>
    <property type="match status" value="1"/>
</dbReference>
<dbReference type="EMBL" id="VXDD01000001">
    <property type="protein sequence ID" value="KAB0302513.1"/>
    <property type="molecule type" value="Genomic_DNA"/>
</dbReference>
<proteinExistence type="predicted"/>
<dbReference type="GO" id="GO:0008704">
    <property type="term" value="F:5-carboxymethyl-2-hydroxymuconate delta-isomerase activity"/>
    <property type="evidence" value="ECO:0007669"/>
    <property type="project" value="InterPro"/>
</dbReference>
<dbReference type="RefSeq" id="WP_032549965.1">
    <property type="nucleotide sequence ID" value="NZ_BTGL01000015.1"/>
</dbReference>
<keyword evidence="4" id="KW-1185">Reference proteome</keyword>
<dbReference type="STRING" id="212667.VFDL14_11955"/>